<sequence length="155" mass="18073">VKSGFDADNLKTTEFLFLFSFWFNFILLYFLYNYMRSDYALLSTELFLLWLLTTMRCYNNCSFYIIPAENDKGTEHLLVFVFSAAALQFVAFAALVCAIIMETAMICWIWLIITILFSIVDLISLILRFVTECIQIQNNESKCADMWSARGLRLI</sequence>
<evidence type="ECO:0000313" key="2">
    <source>
        <dbReference type="EnsemblMetazoa" id="SMAR005801-PA"/>
    </source>
</evidence>
<name>T1IX70_STRMM</name>
<keyword evidence="1" id="KW-0812">Transmembrane</keyword>
<reference evidence="2" key="2">
    <citation type="submission" date="2015-02" db="UniProtKB">
        <authorList>
            <consortium name="EnsemblMetazoa"/>
        </authorList>
    </citation>
    <scope>IDENTIFICATION</scope>
</reference>
<reference evidence="3" key="1">
    <citation type="submission" date="2011-05" db="EMBL/GenBank/DDBJ databases">
        <authorList>
            <person name="Richards S.R."/>
            <person name="Qu J."/>
            <person name="Jiang H."/>
            <person name="Jhangiani S.N."/>
            <person name="Agravi P."/>
            <person name="Goodspeed R."/>
            <person name="Gross S."/>
            <person name="Mandapat C."/>
            <person name="Jackson L."/>
            <person name="Mathew T."/>
            <person name="Pu L."/>
            <person name="Thornton R."/>
            <person name="Saada N."/>
            <person name="Wilczek-Boney K.B."/>
            <person name="Lee S."/>
            <person name="Kovar C."/>
            <person name="Wu Y."/>
            <person name="Scherer S.E."/>
            <person name="Worley K.C."/>
            <person name="Muzny D.M."/>
            <person name="Gibbs R."/>
        </authorList>
    </citation>
    <scope>NUCLEOTIDE SEQUENCE</scope>
    <source>
        <strain evidence="3">Brora</strain>
    </source>
</reference>
<proteinExistence type="predicted"/>
<feature type="transmembrane region" description="Helical" evidence="1">
    <location>
        <begin position="46"/>
        <end position="66"/>
    </location>
</feature>
<feature type="transmembrane region" description="Helical" evidence="1">
    <location>
        <begin position="15"/>
        <end position="34"/>
    </location>
</feature>
<dbReference type="AlphaFoldDB" id="T1IX70"/>
<dbReference type="HOGENOM" id="CLU_143241_0_0_1"/>
<protein>
    <submittedName>
        <fullName evidence="2">Uncharacterized protein</fullName>
    </submittedName>
</protein>
<keyword evidence="1" id="KW-0472">Membrane</keyword>
<dbReference type="Proteomes" id="UP000014500">
    <property type="component" value="Unassembled WGS sequence"/>
</dbReference>
<organism evidence="2 3">
    <name type="scientific">Strigamia maritima</name>
    <name type="common">European centipede</name>
    <name type="synonym">Geophilus maritimus</name>
    <dbReference type="NCBI Taxonomy" id="126957"/>
    <lineage>
        <taxon>Eukaryota</taxon>
        <taxon>Metazoa</taxon>
        <taxon>Ecdysozoa</taxon>
        <taxon>Arthropoda</taxon>
        <taxon>Myriapoda</taxon>
        <taxon>Chilopoda</taxon>
        <taxon>Pleurostigmophora</taxon>
        <taxon>Geophilomorpha</taxon>
        <taxon>Linotaeniidae</taxon>
        <taxon>Strigamia</taxon>
    </lineage>
</organism>
<feature type="transmembrane region" description="Helical" evidence="1">
    <location>
        <begin position="108"/>
        <end position="130"/>
    </location>
</feature>
<dbReference type="EMBL" id="JH431644">
    <property type="status" value="NOT_ANNOTATED_CDS"/>
    <property type="molecule type" value="Genomic_DNA"/>
</dbReference>
<evidence type="ECO:0000313" key="3">
    <source>
        <dbReference type="Proteomes" id="UP000014500"/>
    </source>
</evidence>
<keyword evidence="3" id="KW-1185">Reference proteome</keyword>
<evidence type="ECO:0000256" key="1">
    <source>
        <dbReference type="SAM" id="Phobius"/>
    </source>
</evidence>
<feature type="transmembrane region" description="Helical" evidence="1">
    <location>
        <begin position="78"/>
        <end position="101"/>
    </location>
</feature>
<keyword evidence="1" id="KW-1133">Transmembrane helix</keyword>
<dbReference type="EnsemblMetazoa" id="SMAR005801-RA">
    <property type="protein sequence ID" value="SMAR005801-PA"/>
    <property type="gene ID" value="SMAR005801"/>
</dbReference>
<accession>T1IX70</accession>